<sequence>MADDPIEKNRRANDTQREDLQDLEPQPDDSGNEFTQEQALEGKDHQNVVDQPQIVRDMGTSNAIAQEVEDVSRGKDISKDQ</sequence>
<organism evidence="2 3">
    <name type="scientific">Deinobacterium chartae</name>
    <dbReference type="NCBI Taxonomy" id="521158"/>
    <lineage>
        <taxon>Bacteria</taxon>
        <taxon>Thermotogati</taxon>
        <taxon>Deinococcota</taxon>
        <taxon>Deinococci</taxon>
        <taxon>Deinococcales</taxon>
        <taxon>Deinococcaceae</taxon>
        <taxon>Deinobacterium</taxon>
    </lineage>
</organism>
<reference evidence="2 3" key="1">
    <citation type="submission" date="2020-08" db="EMBL/GenBank/DDBJ databases">
        <title>Genomic Encyclopedia of Type Strains, Phase IV (KMG-IV): sequencing the most valuable type-strain genomes for metagenomic binning, comparative biology and taxonomic classification.</title>
        <authorList>
            <person name="Goeker M."/>
        </authorList>
    </citation>
    <scope>NUCLEOTIDE SEQUENCE [LARGE SCALE GENOMIC DNA]</scope>
    <source>
        <strain evidence="2 3">DSM 21458</strain>
    </source>
</reference>
<evidence type="ECO:0000313" key="3">
    <source>
        <dbReference type="Proteomes" id="UP000569951"/>
    </source>
</evidence>
<keyword evidence="3" id="KW-1185">Reference proteome</keyword>
<dbReference type="RefSeq" id="WP_183988518.1">
    <property type="nucleotide sequence ID" value="NZ_JACHHG010000015.1"/>
</dbReference>
<protein>
    <submittedName>
        <fullName evidence="2">Uncharacterized protein</fullName>
    </submittedName>
</protein>
<dbReference type="EMBL" id="JACHHG010000015">
    <property type="protein sequence ID" value="MBB6099781.1"/>
    <property type="molecule type" value="Genomic_DNA"/>
</dbReference>
<evidence type="ECO:0000256" key="1">
    <source>
        <dbReference type="SAM" id="MobiDB-lite"/>
    </source>
</evidence>
<dbReference type="AlphaFoldDB" id="A0A841I1T7"/>
<feature type="compositionally biased region" description="Basic and acidic residues" evidence="1">
    <location>
        <begin position="70"/>
        <end position="81"/>
    </location>
</feature>
<gene>
    <name evidence="2" type="ORF">HNR42_003239</name>
</gene>
<accession>A0A841I1T7</accession>
<feature type="region of interest" description="Disordered" evidence="1">
    <location>
        <begin position="1"/>
        <end position="81"/>
    </location>
</feature>
<feature type="compositionally biased region" description="Basic and acidic residues" evidence="1">
    <location>
        <begin position="1"/>
        <end position="20"/>
    </location>
</feature>
<feature type="compositionally biased region" description="Acidic residues" evidence="1">
    <location>
        <begin position="21"/>
        <end position="31"/>
    </location>
</feature>
<name>A0A841I1T7_9DEIO</name>
<evidence type="ECO:0000313" key="2">
    <source>
        <dbReference type="EMBL" id="MBB6099781.1"/>
    </source>
</evidence>
<comment type="caution">
    <text evidence="2">The sequence shown here is derived from an EMBL/GenBank/DDBJ whole genome shotgun (WGS) entry which is preliminary data.</text>
</comment>
<dbReference type="Proteomes" id="UP000569951">
    <property type="component" value="Unassembled WGS sequence"/>
</dbReference>
<proteinExistence type="predicted"/>